<dbReference type="EMBL" id="HACA01006984">
    <property type="protein sequence ID" value="CDW24345.1"/>
    <property type="molecule type" value="Transcribed_RNA"/>
</dbReference>
<sequence length="71" mass="7960">MFLNPRQTKRNFTTSYQISLPSSTRTTPCMLSKGILASNGVQVVCLTSVSSSIYIHCFIDSNMLICKYKSF</sequence>
<reference evidence="1" key="1">
    <citation type="submission" date="2014-05" db="EMBL/GenBank/DDBJ databases">
        <authorList>
            <person name="Chronopoulou M."/>
        </authorList>
    </citation>
    <scope>NUCLEOTIDE SEQUENCE</scope>
    <source>
        <tissue evidence="1">Whole organism</tissue>
    </source>
</reference>
<protein>
    <submittedName>
        <fullName evidence="1">Uncharacterized protein</fullName>
    </submittedName>
</protein>
<evidence type="ECO:0000313" key="1">
    <source>
        <dbReference type="EMBL" id="CDW24345.1"/>
    </source>
</evidence>
<proteinExistence type="predicted"/>
<accession>A0A0K2TET8</accession>
<organism evidence="1">
    <name type="scientific">Lepeophtheirus salmonis</name>
    <name type="common">Salmon louse</name>
    <name type="synonym">Caligus salmonis</name>
    <dbReference type="NCBI Taxonomy" id="72036"/>
    <lineage>
        <taxon>Eukaryota</taxon>
        <taxon>Metazoa</taxon>
        <taxon>Ecdysozoa</taxon>
        <taxon>Arthropoda</taxon>
        <taxon>Crustacea</taxon>
        <taxon>Multicrustacea</taxon>
        <taxon>Hexanauplia</taxon>
        <taxon>Copepoda</taxon>
        <taxon>Siphonostomatoida</taxon>
        <taxon>Caligidae</taxon>
        <taxon>Lepeophtheirus</taxon>
    </lineage>
</organism>
<dbReference type="AlphaFoldDB" id="A0A0K2TET8"/>
<name>A0A0K2TET8_LEPSM</name>